<protein>
    <submittedName>
        <fullName evidence="7">TetR family transcriptional regulator</fullName>
    </submittedName>
</protein>
<evidence type="ECO:0000256" key="2">
    <source>
        <dbReference type="ARBA" id="ARBA00023015"/>
    </source>
</evidence>
<keyword evidence="3 5" id="KW-0238">DNA-binding</keyword>
<dbReference type="InterPro" id="IPR001647">
    <property type="entry name" value="HTH_TetR"/>
</dbReference>
<gene>
    <name evidence="7" type="ORF">EBO15_23980</name>
</gene>
<dbReference type="EMBL" id="RFFG01000045">
    <property type="protein sequence ID" value="RMI41211.1"/>
    <property type="molecule type" value="Genomic_DNA"/>
</dbReference>
<dbReference type="AlphaFoldDB" id="A0A3M2LUN7"/>
<feature type="domain" description="HTH tetR-type" evidence="6">
    <location>
        <begin position="36"/>
        <end position="96"/>
    </location>
</feature>
<dbReference type="InterPro" id="IPR050109">
    <property type="entry name" value="HTH-type_TetR-like_transc_reg"/>
</dbReference>
<dbReference type="GO" id="GO:0003700">
    <property type="term" value="F:DNA-binding transcription factor activity"/>
    <property type="evidence" value="ECO:0007669"/>
    <property type="project" value="TreeGrafter"/>
</dbReference>
<feature type="DNA-binding region" description="H-T-H motif" evidence="5">
    <location>
        <begin position="59"/>
        <end position="78"/>
    </location>
</feature>
<reference evidence="7 8" key="1">
    <citation type="submission" date="2018-10" db="EMBL/GenBank/DDBJ databases">
        <title>Isolation from soil.</title>
        <authorList>
            <person name="Hu J."/>
        </authorList>
    </citation>
    <scope>NUCLEOTIDE SEQUENCE [LARGE SCALE GENOMIC DNA]</scope>
    <source>
        <strain evidence="7 8">NEAU-Ht49</strain>
    </source>
</reference>
<dbReference type="PROSITE" id="PS50977">
    <property type="entry name" value="HTH_TETR_2"/>
    <property type="match status" value="1"/>
</dbReference>
<evidence type="ECO:0000256" key="4">
    <source>
        <dbReference type="ARBA" id="ARBA00023163"/>
    </source>
</evidence>
<sequence length="231" mass="25131">MTRTCRRPYPTRPYPGRVVFPGDGGRGAVPKKVDHEQRRRQIAGALLRIAGARGLQAATMREVAAEAGVSVRLVQYYFESKLELLLGAVPFLGEQMSARMVSRIAEESGGASPPPPRAVLEGALTAVMPLDDEGRRLWRTYNAFFLLVLDDPGFAERVGSPHHSATDRFLAEHITRAQEAGEIDPGLDALTTAAGLFTMAQGLGSGVMAGHRDGAEARAILVYHLDRLFRR</sequence>
<dbReference type="Proteomes" id="UP000282674">
    <property type="component" value="Unassembled WGS sequence"/>
</dbReference>
<dbReference type="InterPro" id="IPR039538">
    <property type="entry name" value="BetI_C"/>
</dbReference>
<dbReference type="Gene3D" id="1.10.357.10">
    <property type="entry name" value="Tetracycline Repressor, domain 2"/>
    <property type="match status" value="1"/>
</dbReference>
<keyword evidence="8" id="KW-1185">Reference proteome</keyword>
<dbReference type="OrthoDB" id="9816296at2"/>
<proteinExistence type="predicted"/>
<evidence type="ECO:0000313" key="7">
    <source>
        <dbReference type="EMBL" id="RMI41211.1"/>
    </source>
</evidence>
<evidence type="ECO:0000256" key="1">
    <source>
        <dbReference type="ARBA" id="ARBA00022491"/>
    </source>
</evidence>
<keyword evidence="4" id="KW-0804">Transcription</keyword>
<dbReference type="SUPFAM" id="SSF46689">
    <property type="entry name" value="Homeodomain-like"/>
    <property type="match status" value="1"/>
</dbReference>
<accession>A0A3M2LUN7</accession>
<evidence type="ECO:0000313" key="8">
    <source>
        <dbReference type="Proteomes" id="UP000282674"/>
    </source>
</evidence>
<dbReference type="Pfam" id="PF13977">
    <property type="entry name" value="TetR_C_6"/>
    <property type="match status" value="1"/>
</dbReference>
<evidence type="ECO:0000256" key="3">
    <source>
        <dbReference type="ARBA" id="ARBA00023125"/>
    </source>
</evidence>
<keyword evidence="2" id="KW-0805">Transcription regulation</keyword>
<comment type="caution">
    <text evidence="7">The sequence shown here is derived from an EMBL/GenBank/DDBJ whole genome shotgun (WGS) entry which is preliminary data.</text>
</comment>
<evidence type="ECO:0000256" key="5">
    <source>
        <dbReference type="PROSITE-ProRule" id="PRU00335"/>
    </source>
</evidence>
<dbReference type="InterPro" id="IPR036271">
    <property type="entry name" value="Tet_transcr_reg_TetR-rel_C_sf"/>
</dbReference>
<dbReference type="PANTHER" id="PTHR30055">
    <property type="entry name" value="HTH-TYPE TRANSCRIPTIONAL REGULATOR RUTR"/>
    <property type="match status" value="1"/>
</dbReference>
<dbReference type="PANTHER" id="PTHR30055:SF234">
    <property type="entry name" value="HTH-TYPE TRANSCRIPTIONAL REGULATOR BETI"/>
    <property type="match status" value="1"/>
</dbReference>
<dbReference type="InterPro" id="IPR009057">
    <property type="entry name" value="Homeodomain-like_sf"/>
</dbReference>
<organism evidence="7 8">
    <name type="scientific">Actinomadura harenae</name>
    <dbReference type="NCBI Taxonomy" id="2483351"/>
    <lineage>
        <taxon>Bacteria</taxon>
        <taxon>Bacillati</taxon>
        <taxon>Actinomycetota</taxon>
        <taxon>Actinomycetes</taxon>
        <taxon>Streptosporangiales</taxon>
        <taxon>Thermomonosporaceae</taxon>
        <taxon>Actinomadura</taxon>
    </lineage>
</organism>
<evidence type="ECO:0000259" key="6">
    <source>
        <dbReference type="PROSITE" id="PS50977"/>
    </source>
</evidence>
<name>A0A3M2LUN7_9ACTN</name>
<dbReference type="SUPFAM" id="SSF48498">
    <property type="entry name" value="Tetracyclin repressor-like, C-terminal domain"/>
    <property type="match status" value="1"/>
</dbReference>
<dbReference type="Pfam" id="PF00440">
    <property type="entry name" value="TetR_N"/>
    <property type="match status" value="1"/>
</dbReference>
<dbReference type="GO" id="GO:0000976">
    <property type="term" value="F:transcription cis-regulatory region binding"/>
    <property type="evidence" value="ECO:0007669"/>
    <property type="project" value="TreeGrafter"/>
</dbReference>
<keyword evidence="1" id="KW-0678">Repressor</keyword>